<feature type="domain" description="HTH araC/xylS-type" evidence="4">
    <location>
        <begin position="185"/>
        <end position="273"/>
    </location>
</feature>
<evidence type="ECO:0000256" key="1">
    <source>
        <dbReference type="ARBA" id="ARBA00023015"/>
    </source>
</evidence>
<keyword evidence="6" id="KW-1185">Reference proteome</keyword>
<dbReference type="InterPro" id="IPR009057">
    <property type="entry name" value="Homeodomain-like_sf"/>
</dbReference>
<evidence type="ECO:0000259" key="4">
    <source>
        <dbReference type="PROSITE" id="PS01124"/>
    </source>
</evidence>
<dbReference type="SMART" id="SM00342">
    <property type="entry name" value="HTH_ARAC"/>
    <property type="match status" value="1"/>
</dbReference>
<evidence type="ECO:0000313" key="5">
    <source>
        <dbReference type="EMBL" id="RRO20770.1"/>
    </source>
</evidence>
<dbReference type="Gene3D" id="1.10.10.60">
    <property type="entry name" value="Homeodomain-like"/>
    <property type="match status" value="1"/>
</dbReference>
<dbReference type="InterPro" id="IPR018060">
    <property type="entry name" value="HTH_AraC"/>
</dbReference>
<dbReference type="InterPro" id="IPR018062">
    <property type="entry name" value="HTH_AraC-typ_CS"/>
</dbReference>
<evidence type="ECO:0000256" key="2">
    <source>
        <dbReference type="ARBA" id="ARBA00023125"/>
    </source>
</evidence>
<protein>
    <submittedName>
        <fullName evidence="5">AraC family transcriptional regulator</fullName>
    </submittedName>
</protein>
<dbReference type="OrthoDB" id="2559672at2"/>
<evidence type="ECO:0000256" key="3">
    <source>
        <dbReference type="ARBA" id="ARBA00023163"/>
    </source>
</evidence>
<reference evidence="5 6" key="1">
    <citation type="submission" date="2018-11" db="EMBL/GenBank/DDBJ databases">
        <title>Saccharopolyspora rhizosphaerae sp. nov., an actinomycete isolated from rhizosphere soil in Thailand.</title>
        <authorList>
            <person name="Intra B."/>
            <person name="Euanorasetr J."/>
            <person name="Take A."/>
            <person name="Inahashi Y."/>
            <person name="Mori M."/>
            <person name="Panbangred W."/>
            <person name="Matsumoto A."/>
        </authorList>
    </citation>
    <scope>NUCLEOTIDE SEQUENCE [LARGE SCALE GENOMIC DNA]</scope>
    <source>
        <strain evidence="5 6">H219</strain>
    </source>
</reference>
<keyword evidence="1" id="KW-0805">Transcription regulation</keyword>
<dbReference type="SUPFAM" id="SSF46689">
    <property type="entry name" value="Homeodomain-like"/>
    <property type="match status" value="1"/>
</dbReference>
<dbReference type="PANTHER" id="PTHR46796:SF15">
    <property type="entry name" value="BLL1074 PROTEIN"/>
    <property type="match status" value="1"/>
</dbReference>
<dbReference type="GO" id="GO:0043565">
    <property type="term" value="F:sequence-specific DNA binding"/>
    <property type="evidence" value="ECO:0007669"/>
    <property type="project" value="InterPro"/>
</dbReference>
<dbReference type="PANTHER" id="PTHR46796">
    <property type="entry name" value="HTH-TYPE TRANSCRIPTIONAL ACTIVATOR RHAS-RELATED"/>
    <property type="match status" value="1"/>
</dbReference>
<organism evidence="5 6">
    <name type="scientific">Saccharopolyspora rhizosphaerae</name>
    <dbReference type="NCBI Taxonomy" id="2492662"/>
    <lineage>
        <taxon>Bacteria</taxon>
        <taxon>Bacillati</taxon>
        <taxon>Actinomycetota</taxon>
        <taxon>Actinomycetes</taxon>
        <taxon>Pseudonocardiales</taxon>
        <taxon>Pseudonocardiaceae</taxon>
        <taxon>Saccharopolyspora</taxon>
    </lineage>
</organism>
<sequence length="291" mass="31845">MGQVTELDQGEWRFVESGRLVPEAVVSAVGYTSHLRRPVLHRGLPSPALTLVLTFDEPVTSGFEPTGEDAGSSHLVLGGLHTRPAYIAQPRVQSGIQLAVRPLALRQLFGVAAGELRDQAVDARAVLGEGAEDLRQRLAELTTWPERFAALAAYLRAGADRVTAGPRPEVVEAWKWIAWHRGTGSMSALARHVHLGERQLTSIFKAELGVTPKAASRLMRFEHARQRIARTVREASSLDLAAVAHSCGYYDHSHLVREFQQYAGCSPTRWIGDELRNIQAGAGQPAQEFPV</sequence>
<gene>
    <name evidence="5" type="ORF">EIL87_01900</name>
</gene>
<dbReference type="EMBL" id="RSAA01000001">
    <property type="protein sequence ID" value="RRO20770.1"/>
    <property type="molecule type" value="Genomic_DNA"/>
</dbReference>
<dbReference type="PROSITE" id="PS00041">
    <property type="entry name" value="HTH_ARAC_FAMILY_1"/>
    <property type="match status" value="1"/>
</dbReference>
<accession>A0A426K5R9</accession>
<dbReference type="GO" id="GO:0003700">
    <property type="term" value="F:DNA-binding transcription factor activity"/>
    <property type="evidence" value="ECO:0007669"/>
    <property type="project" value="InterPro"/>
</dbReference>
<dbReference type="InterPro" id="IPR050204">
    <property type="entry name" value="AraC_XylS_family_regulators"/>
</dbReference>
<comment type="caution">
    <text evidence="5">The sequence shown here is derived from an EMBL/GenBank/DDBJ whole genome shotgun (WGS) entry which is preliminary data.</text>
</comment>
<dbReference type="Pfam" id="PF12833">
    <property type="entry name" value="HTH_18"/>
    <property type="match status" value="1"/>
</dbReference>
<dbReference type="AlphaFoldDB" id="A0A426K5R9"/>
<keyword evidence="3" id="KW-0804">Transcription</keyword>
<proteinExistence type="predicted"/>
<evidence type="ECO:0000313" key="6">
    <source>
        <dbReference type="Proteomes" id="UP000274515"/>
    </source>
</evidence>
<dbReference type="Proteomes" id="UP000274515">
    <property type="component" value="Unassembled WGS sequence"/>
</dbReference>
<name>A0A426K5R9_9PSEU</name>
<keyword evidence="2" id="KW-0238">DNA-binding</keyword>
<dbReference type="PROSITE" id="PS01124">
    <property type="entry name" value="HTH_ARAC_FAMILY_2"/>
    <property type="match status" value="1"/>
</dbReference>